<dbReference type="AlphaFoldDB" id="A0A7L4YPP4"/>
<protein>
    <submittedName>
        <fullName evidence="1">Uncharacterized protein</fullName>
    </submittedName>
</protein>
<evidence type="ECO:0000313" key="2">
    <source>
        <dbReference type="Proteomes" id="UP000463857"/>
    </source>
</evidence>
<dbReference type="Proteomes" id="UP000463857">
    <property type="component" value="Chromosome"/>
</dbReference>
<dbReference type="EMBL" id="CP047156">
    <property type="protein sequence ID" value="QHC01028.1"/>
    <property type="molecule type" value="Genomic_DNA"/>
</dbReference>
<keyword evidence="2" id="KW-1185">Reference proteome</keyword>
<dbReference type="InParanoid" id="A0A7L4YPP4"/>
<organism evidence="1 2">
    <name type="scientific">Epidermidibacterium keratini</name>
    <dbReference type="NCBI Taxonomy" id="1891644"/>
    <lineage>
        <taxon>Bacteria</taxon>
        <taxon>Bacillati</taxon>
        <taxon>Actinomycetota</taxon>
        <taxon>Actinomycetes</taxon>
        <taxon>Sporichthyales</taxon>
        <taxon>Sporichthyaceae</taxon>
        <taxon>Epidermidibacterium</taxon>
    </lineage>
</organism>
<sequence>MDMYLDGDDGESTPQTSHPTFVAVAPDSFYDEADDLQPFGNDEGWDTLRLLEDYYRGGGSDEQAHEVISEMLAHWDFRVDEGWSLDERELAAWVDKNSSRAMFLMDEANACIAAALGQFKIRGLITQPMAQRGEVAVGIRRRLGARQADQEPDWPVEEDRAVLDEIARVIAAAPR</sequence>
<proteinExistence type="predicted"/>
<reference evidence="1 2" key="1">
    <citation type="journal article" date="2018" name="Int. J. Syst. Evol. Microbiol.">
        <title>Epidermidibacterium keratini gen. nov., sp. nov., a member of the family Sporichthyaceae, isolated from keratin epidermis.</title>
        <authorList>
            <person name="Lee D.G."/>
            <person name="Trujillo M.E."/>
            <person name="Kang S."/>
            <person name="Nam J.J."/>
            <person name="Kim Y.J."/>
        </authorList>
    </citation>
    <scope>NUCLEOTIDE SEQUENCE [LARGE SCALE GENOMIC DNA]</scope>
    <source>
        <strain evidence="1 2">EPI-7</strain>
    </source>
</reference>
<name>A0A7L4YPP4_9ACTN</name>
<accession>A0A7L4YPP4</accession>
<evidence type="ECO:0000313" key="1">
    <source>
        <dbReference type="EMBL" id="QHC01028.1"/>
    </source>
</evidence>
<dbReference type="OrthoDB" id="6200718at2"/>
<dbReference type="KEGG" id="eke:EK0264_12505"/>
<dbReference type="RefSeq" id="WP_159546095.1">
    <property type="nucleotide sequence ID" value="NZ_CP047156.1"/>
</dbReference>
<gene>
    <name evidence="1" type="ORF">EK0264_12505</name>
</gene>